<protein>
    <submittedName>
        <fullName evidence="2">Uncharacterized protein</fullName>
    </submittedName>
</protein>
<accession>A0A9P7K3M6</accession>
<dbReference type="OrthoDB" id="3062838at2759"/>
<evidence type="ECO:0000256" key="1">
    <source>
        <dbReference type="SAM" id="Phobius"/>
    </source>
</evidence>
<reference evidence="2" key="1">
    <citation type="submission" date="2021-02" db="EMBL/GenBank/DDBJ databases">
        <authorList>
            <person name="Nieuwenhuis M."/>
            <person name="Van De Peppel L.J.J."/>
        </authorList>
    </citation>
    <scope>NUCLEOTIDE SEQUENCE</scope>
    <source>
        <strain evidence="2">D49</strain>
    </source>
</reference>
<feature type="transmembrane region" description="Helical" evidence="1">
    <location>
        <begin position="289"/>
        <end position="309"/>
    </location>
</feature>
<comment type="caution">
    <text evidence="2">The sequence shown here is derived from an EMBL/GenBank/DDBJ whole genome shotgun (WGS) entry which is preliminary data.</text>
</comment>
<dbReference type="Proteomes" id="UP000717328">
    <property type="component" value="Unassembled WGS sequence"/>
</dbReference>
<evidence type="ECO:0000313" key="2">
    <source>
        <dbReference type="EMBL" id="KAG5636911.1"/>
    </source>
</evidence>
<organism evidence="2 3">
    <name type="scientific">Sphagnurus paluster</name>
    <dbReference type="NCBI Taxonomy" id="117069"/>
    <lineage>
        <taxon>Eukaryota</taxon>
        <taxon>Fungi</taxon>
        <taxon>Dikarya</taxon>
        <taxon>Basidiomycota</taxon>
        <taxon>Agaricomycotina</taxon>
        <taxon>Agaricomycetes</taxon>
        <taxon>Agaricomycetidae</taxon>
        <taxon>Agaricales</taxon>
        <taxon>Tricholomatineae</taxon>
        <taxon>Lyophyllaceae</taxon>
        <taxon>Sphagnurus</taxon>
    </lineage>
</organism>
<keyword evidence="1" id="KW-0472">Membrane</keyword>
<feature type="transmembrane region" description="Helical" evidence="1">
    <location>
        <begin position="263"/>
        <end position="283"/>
    </location>
</feature>
<gene>
    <name evidence="2" type="ORF">H0H81_006446</name>
</gene>
<reference evidence="2" key="2">
    <citation type="submission" date="2021-10" db="EMBL/GenBank/DDBJ databases">
        <title>Phylogenomics reveals ancestral predisposition of the termite-cultivated fungus Termitomyces towards a domesticated lifestyle.</title>
        <authorList>
            <person name="Auxier B."/>
            <person name="Grum-Grzhimaylo A."/>
            <person name="Cardenas M.E."/>
            <person name="Lodge J.D."/>
            <person name="Laessoe T."/>
            <person name="Pedersen O."/>
            <person name="Smith M.E."/>
            <person name="Kuyper T.W."/>
            <person name="Franco-Molano E.A."/>
            <person name="Baroni T.J."/>
            <person name="Aanen D.K."/>
        </authorList>
    </citation>
    <scope>NUCLEOTIDE SEQUENCE</scope>
    <source>
        <strain evidence="2">D49</strain>
    </source>
</reference>
<feature type="transmembrane region" description="Helical" evidence="1">
    <location>
        <begin position="207"/>
        <end position="229"/>
    </location>
</feature>
<feature type="transmembrane region" description="Helical" evidence="1">
    <location>
        <begin position="178"/>
        <end position="201"/>
    </location>
</feature>
<name>A0A9P7K3M6_9AGAR</name>
<sequence>MEYGFPSQRPVDTTVSAESLQELQSELYTFLTVHSSKLAKLQNSFSVEEASEDEKTVTLPPKQEVDVDLAHDARHTWSSSEDFKSVQRNSLVTNIIDDHARNLKEFLNSYMQSIAVLRDTLPSQAQIKKMCFSSPEPLQTNPLDLKLAEAKSLESLGSQFNMLVVIVSLASQVLSQSLIAIQSTFTASLIISFLAFVQTIISDDHSVAFDIGTFLAFFAMNVHFGNIIVAGRGSALISQHAADEDKHHDLKYFRRYLELCEQLQFVATIVFLASVVELSFFVFRSLTYPSVLLGFSTFCALVVFWAAYWKVSMTFRNLKFVVKRARFVHNKVHGHHSSAS</sequence>
<keyword evidence="1" id="KW-0812">Transmembrane</keyword>
<dbReference type="AlphaFoldDB" id="A0A9P7K3M6"/>
<keyword evidence="3" id="KW-1185">Reference proteome</keyword>
<dbReference type="EMBL" id="JABCKI010005879">
    <property type="protein sequence ID" value="KAG5636911.1"/>
    <property type="molecule type" value="Genomic_DNA"/>
</dbReference>
<keyword evidence="1" id="KW-1133">Transmembrane helix</keyword>
<proteinExistence type="predicted"/>
<evidence type="ECO:0000313" key="3">
    <source>
        <dbReference type="Proteomes" id="UP000717328"/>
    </source>
</evidence>